<dbReference type="InterPro" id="IPR010090">
    <property type="entry name" value="Phage_tape_meas"/>
</dbReference>
<dbReference type="PANTHER" id="PTHR37813:SF1">
    <property type="entry name" value="FELS-2 PROPHAGE PROTEIN"/>
    <property type="match status" value="1"/>
</dbReference>
<dbReference type="Proteomes" id="UP000254346">
    <property type="component" value="Unassembled WGS sequence"/>
</dbReference>
<organism evidence="3 4">
    <name type="scientific">Salmonella enterica I</name>
    <dbReference type="NCBI Taxonomy" id="59201"/>
    <lineage>
        <taxon>Bacteria</taxon>
        <taxon>Pseudomonadati</taxon>
        <taxon>Pseudomonadota</taxon>
        <taxon>Gammaproteobacteria</taxon>
        <taxon>Enterobacterales</taxon>
        <taxon>Enterobacteriaceae</taxon>
        <taxon>Salmonella</taxon>
    </lineage>
</organism>
<dbReference type="PANTHER" id="PTHR37813">
    <property type="entry name" value="FELS-2 PROPHAGE PROTEIN"/>
    <property type="match status" value="1"/>
</dbReference>
<dbReference type="EMBL" id="UGXR01000001">
    <property type="protein sequence ID" value="SUH07644.1"/>
    <property type="molecule type" value="Genomic_DNA"/>
</dbReference>
<evidence type="ECO:0000256" key="1">
    <source>
        <dbReference type="ARBA" id="ARBA00022612"/>
    </source>
</evidence>
<evidence type="ECO:0000313" key="4">
    <source>
        <dbReference type="Proteomes" id="UP000254346"/>
    </source>
</evidence>
<evidence type="ECO:0000313" key="3">
    <source>
        <dbReference type="EMBL" id="SUH07644.1"/>
    </source>
</evidence>
<dbReference type="AlphaFoldDB" id="A0A379VNF4"/>
<protein>
    <submittedName>
        <fullName evidence="3">Phage tail tape measure protein</fullName>
    </submittedName>
</protein>
<dbReference type="NCBIfam" id="TIGR01760">
    <property type="entry name" value="tape_meas_TP901"/>
    <property type="match status" value="1"/>
</dbReference>
<feature type="domain" description="Phage tail tape measure protein" evidence="2">
    <location>
        <begin position="18"/>
        <end position="90"/>
    </location>
</feature>
<sequence>MVLAWGVTNQDDPYEEQKRDLLAFASTAAKAATAFELPADELAEGLGKIAQLYKVPTRNIEQLGDALNYLDDNAMSKGGDIINVLQRMGGRG</sequence>
<dbReference type="Pfam" id="PF10145">
    <property type="entry name" value="PhageMin_Tail"/>
    <property type="match status" value="1"/>
</dbReference>
<name>A0A379VNF4_SALET</name>
<gene>
    <name evidence="3" type="ORF">NCTC8256_01544</name>
</gene>
<proteinExistence type="predicted"/>
<evidence type="ECO:0000259" key="2">
    <source>
        <dbReference type="Pfam" id="PF10145"/>
    </source>
</evidence>
<keyword evidence="1" id="KW-1188">Viral release from host cell</keyword>
<accession>A0A379VNF4</accession>
<reference evidence="3 4" key="1">
    <citation type="submission" date="2018-06" db="EMBL/GenBank/DDBJ databases">
        <authorList>
            <consortium name="Pathogen Informatics"/>
            <person name="Doyle S."/>
        </authorList>
    </citation>
    <scope>NUCLEOTIDE SEQUENCE [LARGE SCALE GENOMIC DNA]</scope>
    <source>
        <strain evidence="3 4">NCTC8256</strain>
    </source>
</reference>